<dbReference type="PROSITE" id="PS00973">
    <property type="entry name" value="USP_2"/>
    <property type="match status" value="1"/>
</dbReference>
<dbReference type="InterPro" id="IPR050164">
    <property type="entry name" value="Peptidase_C19"/>
</dbReference>
<gene>
    <name evidence="1" type="ORF">PACLA_8A014364</name>
</gene>
<dbReference type="InterPro" id="IPR028889">
    <property type="entry name" value="USP"/>
</dbReference>
<dbReference type="Proteomes" id="UP001152795">
    <property type="component" value="Unassembled WGS sequence"/>
</dbReference>
<reference evidence="1" key="1">
    <citation type="submission" date="2020-04" db="EMBL/GenBank/DDBJ databases">
        <authorList>
            <person name="Alioto T."/>
            <person name="Alioto T."/>
            <person name="Gomez Garrido J."/>
        </authorList>
    </citation>
    <scope>NUCLEOTIDE SEQUENCE</scope>
    <source>
        <strain evidence="1">A484AB</strain>
    </source>
</reference>
<dbReference type="Gene3D" id="3.90.70.10">
    <property type="entry name" value="Cysteine proteinases"/>
    <property type="match status" value="1"/>
</dbReference>
<evidence type="ECO:0000313" key="2">
    <source>
        <dbReference type="Proteomes" id="UP001152795"/>
    </source>
</evidence>
<dbReference type="GO" id="GO:0005829">
    <property type="term" value="C:cytosol"/>
    <property type="evidence" value="ECO:0007669"/>
    <property type="project" value="TreeGrafter"/>
</dbReference>
<dbReference type="Pfam" id="PF00443">
    <property type="entry name" value="UCH"/>
    <property type="match status" value="1"/>
</dbReference>
<dbReference type="GO" id="GO:0005634">
    <property type="term" value="C:nucleus"/>
    <property type="evidence" value="ECO:0007669"/>
    <property type="project" value="TreeGrafter"/>
</dbReference>
<name>A0A7D9KAE0_PARCT</name>
<dbReference type="GO" id="GO:0016579">
    <property type="term" value="P:protein deubiquitination"/>
    <property type="evidence" value="ECO:0007669"/>
    <property type="project" value="InterPro"/>
</dbReference>
<dbReference type="GO" id="GO:0004843">
    <property type="term" value="F:cysteine-type deubiquitinase activity"/>
    <property type="evidence" value="ECO:0007669"/>
    <property type="project" value="InterPro"/>
</dbReference>
<feature type="non-terminal residue" evidence="1">
    <location>
        <position position="1"/>
    </location>
</feature>
<dbReference type="InterPro" id="IPR038765">
    <property type="entry name" value="Papain-like_cys_pep_sf"/>
</dbReference>
<accession>A0A7D9KAE0</accession>
<dbReference type="InterPro" id="IPR001394">
    <property type="entry name" value="Peptidase_C19_UCH"/>
</dbReference>
<proteinExistence type="predicted"/>
<evidence type="ECO:0000313" key="1">
    <source>
        <dbReference type="EMBL" id="CAB4042875.1"/>
    </source>
</evidence>
<dbReference type="EMBL" id="CACRXK020031021">
    <property type="protein sequence ID" value="CAB4042875.1"/>
    <property type="molecule type" value="Genomic_DNA"/>
</dbReference>
<protein>
    <submittedName>
        <fullName evidence="1">Cysteine ase</fullName>
    </submittedName>
</protein>
<dbReference type="PANTHER" id="PTHR24006">
    <property type="entry name" value="UBIQUITIN CARBOXYL-TERMINAL HYDROLASE"/>
    <property type="match status" value="1"/>
</dbReference>
<dbReference type="PROSITE" id="PS50235">
    <property type="entry name" value="USP_3"/>
    <property type="match status" value="1"/>
</dbReference>
<dbReference type="CDD" id="cd02257">
    <property type="entry name" value="Peptidase_C19"/>
    <property type="match status" value="1"/>
</dbReference>
<dbReference type="SUPFAM" id="SSF54001">
    <property type="entry name" value="Cysteine proteinases"/>
    <property type="match status" value="1"/>
</dbReference>
<keyword evidence="2" id="KW-1185">Reference proteome</keyword>
<sequence length="240" mass="27458">MEEKSMFKDISRRPKVLIIHLNRFAFHEEKIVKLEDECSFPEHISLSASPYHSLADEIDVNNTESWYELTGVIVHRGSQVHNGHYVAYIRNDTTNEWVLADDEKITECTYSEVEKQQAYILLYATKSSTRLPDRKEKPVTIDVASENDEENIASGPGEKTVVEGFGQKISNQTLNLLSHGHRLNDEVVNKSQRQITYYDSLLEDSVVGYTCCNHLKTVGQLVENLFEDVSASDWNYKIAQ</sequence>
<dbReference type="AlphaFoldDB" id="A0A7D9KAE0"/>
<dbReference type="OrthoDB" id="292964at2759"/>
<organism evidence="1 2">
    <name type="scientific">Paramuricea clavata</name>
    <name type="common">Red gorgonian</name>
    <name type="synonym">Violescent sea-whip</name>
    <dbReference type="NCBI Taxonomy" id="317549"/>
    <lineage>
        <taxon>Eukaryota</taxon>
        <taxon>Metazoa</taxon>
        <taxon>Cnidaria</taxon>
        <taxon>Anthozoa</taxon>
        <taxon>Octocorallia</taxon>
        <taxon>Malacalcyonacea</taxon>
        <taxon>Plexauridae</taxon>
        <taxon>Paramuricea</taxon>
    </lineage>
</organism>
<comment type="caution">
    <text evidence="1">The sequence shown here is derived from an EMBL/GenBank/DDBJ whole genome shotgun (WGS) entry which is preliminary data.</text>
</comment>
<dbReference type="InterPro" id="IPR018200">
    <property type="entry name" value="USP_CS"/>
</dbReference>